<dbReference type="GO" id="GO:0004523">
    <property type="term" value="F:RNA-DNA hybrid ribonuclease activity"/>
    <property type="evidence" value="ECO:0007669"/>
    <property type="project" value="InterPro"/>
</dbReference>
<evidence type="ECO:0000313" key="2">
    <source>
        <dbReference type="EMBL" id="KAH1073575.1"/>
    </source>
</evidence>
<name>A0A9D3ZWM4_9ROSI</name>
<comment type="caution">
    <text evidence="2">The sequence shown here is derived from an EMBL/GenBank/DDBJ whole genome shotgun (WGS) entry which is preliminary data.</text>
</comment>
<feature type="non-terminal residue" evidence="2">
    <location>
        <position position="96"/>
    </location>
</feature>
<evidence type="ECO:0000313" key="3">
    <source>
        <dbReference type="Proteomes" id="UP000828251"/>
    </source>
</evidence>
<proteinExistence type="predicted"/>
<dbReference type="Proteomes" id="UP000828251">
    <property type="component" value="Unassembled WGS sequence"/>
</dbReference>
<dbReference type="AlphaFoldDB" id="A0A9D3ZWM4"/>
<protein>
    <recommendedName>
        <fullName evidence="1">RNase H type-1 domain-containing protein</fullName>
    </recommendedName>
</protein>
<gene>
    <name evidence="2" type="ORF">J1N35_025903</name>
</gene>
<dbReference type="OrthoDB" id="994082at2759"/>
<reference evidence="2 3" key="1">
    <citation type="journal article" date="2021" name="Plant Biotechnol. J.">
        <title>Multi-omics assisted identification of the key and species-specific regulatory components of drought-tolerant mechanisms in Gossypium stocksii.</title>
        <authorList>
            <person name="Yu D."/>
            <person name="Ke L."/>
            <person name="Zhang D."/>
            <person name="Wu Y."/>
            <person name="Sun Y."/>
            <person name="Mei J."/>
            <person name="Sun J."/>
            <person name="Sun Y."/>
        </authorList>
    </citation>
    <scope>NUCLEOTIDE SEQUENCE [LARGE SCALE GENOMIC DNA]</scope>
    <source>
        <strain evidence="3">cv. E1</strain>
        <tissue evidence="2">Leaf</tissue>
    </source>
</reference>
<dbReference type="EMBL" id="JAIQCV010000008">
    <property type="protein sequence ID" value="KAH1073575.1"/>
    <property type="molecule type" value="Genomic_DNA"/>
</dbReference>
<evidence type="ECO:0000259" key="1">
    <source>
        <dbReference type="Pfam" id="PF13456"/>
    </source>
</evidence>
<accession>A0A9D3ZWM4</accession>
<keyword evidence="3" id="KW-1185">Reference proteome</keyword>
<dbReference type="GO" id="GO:0003676">
    <property type="term" value="F:nucleic acid binding"/>
    <property type="evidence" value="ECO:0007669"/>
    <property type="project" value="InterPro"/>
</dbReference>
<dbReference type="InterPro" id="IPR002156">
    <property type="entry name" value="RNaseH_domain"/>
</dbReference>
<organism evidence="2 3">
    <name type="scientific">Gossypium stocksii</name>
    <dbReference type="NCBI Taxonomy" id="47602"/>
    <lineage>
        <taxon>Eukaryota</taxon>
        <taxon>Viridiplantae</taxon>
        <taxon>Streptophyta</taxon>
        <taxon>Embryophyta</taxon>
        <taxon>Tracheophyta</taxon>
        <taxon>Spermatophyta</taxon>
        <taxon>Magnoliopsida</taxon>
        <taxon>eudicotyledons</taxon>
        <taxon>Gunneridae</taxon>
        <taxon>Pentapetalae</taxon>
        <taxon>rosids</taxon>
        <taxon>malvids</taxon>
        <taxon>Malvales</taxon>
        <taxon>Malvaceae</taxon>
        <taxon>Malvoideae</taxon>
        <taxon>Gossypium</taxon>
    </lineage>
</organism>
<sequence length="96" mass="11319">MGFRRVEFKGDSLLVILKMKFTITDKFDINMFIWEAKLLVTKFTRYHFQHIHCLGNRDAHLMEKEGFYRQCDFWWVEDGSVTILSVVQAESLPTGG</sequence>
<dbReference type="Pfam" id="PF13456">
    <property type="entry name" value="RVT_3"/>
    <property type="match status" value="1"/>
</dbReference>
<feature type="domain" description="RNase H type-1" evidence="1">
    <location>
        <begin position="2"/>
        <end position="61"/>
    </location>
</feature>